<dbReference type="Pfam" id="PF05943">
    <property type="entry name" value="VipB"/>
    <property type="match status" value="1"/>
</dbReference>
<dbReference type="PANTHER" id="PTHR35565">
    <property type="entry name" value="CYTOPLASMIC PROTEIN-RELATED"/>
    <property type="match status" value="1"/>
</dbReference>
<dbReference type="AlphaFoldDB" id="A0A1T4MTF1"/>
<gene>
    <name evidence="3" type="ORF">BTE48_00230</name>
</gene>
<sequence length="572" mass="65248">MSLAPELLSALMINPSENEADLPCKILCLGHYSGRKVTALQPLTLDCAMPERTLASLAIEIDFSPLFPDWQQPYTIQCLEDFNPDRLLINIPALAQGIQLRDDWLFCDELRRSEISEKVAQYLLNYQHELENVDDPESVGTYQEFLFADLEQLLCNLLDQVLHYPPLQQLEACWRQLYALAASSRHHKASTVVILDCDRSLLEDELLGHGNLQDSNLFDHVYSHELGQYGGQPYTYIACDFALTRSEQDLDLLAKLALLGQAAHLPIGVPVQPHFLAVERYDQLLNENISEWFTSPRLLKLRNLCQHSSSRYLFMLMPRMVLRSPYKGLYQHLNYQEKTDTSGHHLLWGYAIYSLAANILNAFEQQKAFTLLTGSEWGQERLCQPYIDPIDDIKIAPLEIDFPVSLIADLADQGITVLSPLSEQKSHFFAQLNSLHTLADSKDVSPDNQLPYLLTLSRIAHMLKMRVREQIGSLDDPQALKQKLERWLKAFVVDLEAPAQEVMMKKPFRAVHVSFEEISQQSPMQKIDAGPLVYAGQLREMALSIQFVPHLRYLNQQFSLSLELMLKESDNG</sequence>
<name>A0A1T4MTF1_9GAMM</name>
<evidence type="ECO:0000259" key="2">
    <source>
        <dbReference type="Pfam" id="PF18945"/>
    </source>
</evidence>
<organism evidence="3 4">
    <name type="scientific">Oceanospirillum multiglobuliferum</name>
    <dbReference type="NCBI Taxonomy" id="64969"/>
    <lineage>
        <taxon>Bacteria</taxon>
        <taxon>Pseudomonadati</taxon>
        <taxon>Pseudomonadota</taxon>
        <taxon>Gammaproteobacteria</taxon>
        <taxon>Oceanospirillales</taxon>
        <taxon>Oceanospirillaceae</taxon>
        <taxon>Oceanospirillum</taxon>
    </lineage>
</organism>
<dbReference type="InterPro" id="IPR044032">
    <property type="entry name" value="TssC1_C"/>
</dbReference>
<comment type="caution">
    <text evidence="3">The sequence shown here is derived from an EMBL/GenBank/DDBJ whole genome shotgun (WGS) entry which is preliminary data.</text>
</comment>
<dbReference type="STRING" id="64969.SAMN02745127_00910"/>
<dbReference type="Proteomes" id="UP000191418">
    <property type="component" value="Unassembled WGS sequence"/>
</dbReference>
<accession>A0A1T4MTF1</accession>
<feature type="domain" description="TssC1 N-terminal" evidence="1">
    <location>
        <begin position="148"/>
        <end position="436"/>
    </location>
</feature>
<dbReference type="PANTHER" id="PTHR35565:SF1">
    <property type="entry name" value="TYPE VI SECRETION SYSTEM CONTRACTILE SHEATH LARGE SUBUNIT"/>
    <property type="match status" value="1"/>
</dbReference>
<dbReference type="InterPro" id="IPR044031">
    <property type="entry name" value="TssC1_N"/>
</dbReference>
<proteinExistence type="predicted"/>
<dbReference type="InterPro" id="IPR010269">
    <property type="entry name" value="T6SS_TssC-like"/>
</dbReference>
<reference evidence="3 4" key="1">
    <citation type="submission" date="2017-01" db="EMBL/GenBank/DDBJ databases">
        <title>Genome Sequencing of a Marine Spirillum, Oceanospirillum multiglobuliferum ATCC 33336, from Japan.</title>
        <authorList>
            <person name="Carney J.G."/>
            <person name="Trachtenberg A.M."/>
            <person name="Rheaume B.A."/>
            <person name="Linnane J.D."/>
            <person name="Pitts N.L."/>
            <person name="Mykles D.L."/>
            <person name="Maclea K.S."/>
        </authorList>
    </citation>
    <scope>NUCLEOTIDE SEQUENCE [LARGE SCALE GENOMIC DNA]</scope>
    <source>
        <strain evidence="3 4">ATCC 33336</strain>
    </source>
</reference>
<feature type="domain" description="TssC1 C-terminal" evidence="2">
    <location>
        <begin position="447"/>
        <end position="528"/>
    </location>
</feature>
<keyword evidence="4" id="KW-1185">Reference proteome</keyword>
<dbReference type="EMBL" id="MTSM01000001">
    <property type="protein sequence ID" value="OPX56899.1"/>
    <property type="molecule type" value="Genomic_DNA"/>
</dbReference>
<dbReference type="OrthoDB" id="9764000at2"/>
<evidence type="ECO:0000313" key="4">
    <source>
        <dbReference type="Proteomes" id="UP000191418"/>
    </source>
</evidence>
<dbReference type="RefSeq" id="WP_078744509.1">
    <property type="nucleotide sequence ID" value="NZ_FUXG01000004.1"/>
</dbReference>
<evidence type="ECO:0000259" key="1">
    <source>
        <dbReference type="Pfam" id="PF05943"/>
    </source>
</evidence>
<evidence type="ECO:0000313" key="3">
    <source>
        <dbReference type="EMBL" id="OPX56899.1"/>
    </source>
</evidence>
<dbReference type="Pfam" id="PF18945">
    <property type="entry name" value="VipB_2"/>
    <property type="match status" value="1"/>
</dbReference>
<protein>
    <recommendedName>
        <fullName evidence="5">TssC1 N-terminal domain-containing protein</fullName>
    </recommendedName>
</protein>
<evidence type="ECO:0008006" key="5">
    <source>
        <dbReference type="Google" id="ProtNLM"/>
    </source>
</evidence>